<dbReference type="RefSeq" id="WP_065974940.1">
    <property type="nucleotide sequence ID" value="NZ_LWRY01000210.1"/>
</dbReference>
<accession>A0A1C2IUX9</accession>
<sequence length="161" mass="18223">MRANNLVDKAGRCHTDDDAENLLEEFKSAFLSTPQFCGFSTWNEEAYMEGCKPHLRFEMNYVISNIYILEVEPVIRDSELTISIALQLMKDGLGIESRSWETKDEEVIEVDANSDITVEDLAKSAREIALGFHTKIVENAGLGFTHDAARKAVERVWPEKP</sequence>
<protein>
    <submittedName>
        <fullName evidence="1">Uncharacterized protein</fullName>
    </submittedName>
</protein>
<proteinExistence type="predicted"/>
<keyword evidence="2" id="KW-1185">Reference proteome</keyword>
<reference evidence="1" key="1">
    <citation type="journal article" date="2016" name="Int. J. Mol. Sci.">
        <title>Comparative genomics of the extreme acidophile Acidithiobacillus thiooxidans reveals intraspecific divergence and niche adaptation.</title>
        <authorList>
            <person name="Zhang X."/>
            <person name="Feng X."/>
            <person name="Tao J."/>
            <person name="Ma L."/>
            <person name="Xiao Y."/>
            <person name="Liang Y."/>
            <person name="Liu X."/>
            <person name="Yin H."/>
        </authorList>
    </citation>
    <scope>NUCLEOTIDE SEQUENCE [LARGE SCALE GENOMIC DNA]</scope>
    <source>
        <strain evidence="1">DXS-W</strain>
    </source>
</reference>
<dbReference type="AlphaFoldDB" id="A0A1C2IUX9"/>
<dbReference type="Proteomes" id="UP000095008">
    <property type="component" value="Unassembled WGS sequence"/>
</dbReference>
<name>A0A1C2IUX9_ACITH</name>
<dbReference type="OrthoDB" id="9989993at2"/>
<dbReference type="EMBL" id="LWRY01000210">
    <property type="protein sequence ID" value="OCX69488.1"/>
    <property type="molecule type" value="Genomic_DNA"/>
</dbReference>
<gene>
    <name evidence="1" type="ORF">A6M23_15275</name>
</gene>
<organism evidence="1 2">
    <name type="scientific">Acidithiobacillus thiooxidans</name>
    <name type="common">Thiobacillus thiooxidans</name>
    <dbReference type="NCBI Taxonomy" id="930"/>
    <lineage>
        <taxon>Bacteria</taxon>
        <taxon>Pseudomonadati</taxon>
        <taxon>Pseudomonadota</taxon>
        <taxon>Acidithiobacillia</taxon>
        <taxon>Acidithiobacillales</taxon>
        <taxon>Acidithiobacillaceae</taxon>
        <taxon>Acidithiobacillus</taxon>
    </lineage>
</organism>
<evidence type="ECO:0000313" key="1">
    <source>
        <dbReference type="EMBL" id="OCX69488.1"/>
    </source>
</evidence>
<comment type="caution">
    <text evidence="1">The sequence shown here is derived from an EMBL/GenBank/DDBJ whole genome shotgun (WGS) entry which is preliminary data.</text>
</comment>
<evidence type="ECO:0000313" key="2">
    <source>
        <dbReference type="Proteomes" id="UP000095008"/>
    </source>
</evidence>